<accession>A0AAX1NBJ2</accession>
<organism evidence="2 3">
    <name type="scientific">Flammeovirga yaeyamensis</name>
    <dbReference type="NCBI Taxonomy" id="367791"/>
    <lineage>
        <taxon>Bacteria</taxon>
        <taxon>Pseudomonadati</taxon>
        <taxon>Bacteroidota</taxon>
        <taxon>Cytophagia</taxon>
        <taxon>Cytophagales</taxon>
        <taxon>Flammeovirgaceae</taxon>
        <taxon>Flammeovirga</taxon>
    </lineage>
</organism>
<dbReference type="KEGG" id="fya:KMW28_21075"/>
<dbReference type="InterPro" id="IPR026444">
    <property type="entry name" value="Secre_tail"/>
</dbReference>
<dbReference type="RefSeq" id="WP_169662383.1">
    <property type="nucleotide sequence ID" value="NZ_CP076133.1"/>
</dbReference>
<keyword evidence="1" id="KW-0732">Signal</keyword>
<sequence length="311" mass="35112">MKSYCYLLFLLFLISSCADNNENNPSFVPIELSTYTKTITEDTEVRGSFANETVLVSNNSTLTINGATIFRCFIEVEVGSRIVFSNTTDMREVQLVLHGDDQMCVSTEGITVIINEYEFTNIEVGCYDDEDLPVELISFTSEIVNDDEIVLNWSTATEINSAFFEVQRSYDQKQWNTLDSIQAAGNSNVTINYSYRDTTFQNINGVVYHRLNQVDLDGNNAYYGPVAVKLNDDESNEVTMYPNPVAFGEYLNIVTTYDNFSVKMYDSTGKTYYDKSFRGNFTSIPMYFGTGLLIVEVKSGSRSVTEKIVVQ</sequence>
<evidence type="ECO:0000313" key="3">
    <source>
        <dbReference type="Proteomes" id="UP000678679"/>
    </source>
</evidence>
<evidence type="ECO:0000313" key="2">
    <source>
        <dbReference type="EMBL" id="QWG04918.1"/>
    </source>
</evidence>
<proteinExistence type="predicted"/>
<dbReference type="PROSITE" id="PS51257">
    <property type="entry name" value="PROKAR_LIPOPROTEIN"/>
    <property type="match status" value="1"/>
</dbReference>
<reference evidence="2 3" key="1">
    <citation type="submission" date="2021-05" db="EMBL/GenBank/DDBJ databases">
        <title>Comparative genomic studies on the polysaccharide-degrading batcterial strains of the Flammeovirga genus.</title>
        <authorList>
            <person name="Zewei F."/>
            <person name="Zheng Z."/>
            <person name="Yu L."/>
            <person name="Ruyue G."/>
            <person name="Yanhong M."/>
            <person name="Yuanyuan C."/>
            <person name="Jingyan G."/>
            <person name="Wenjun H."/>
        </authorList>
    </citation>
    <scope>NUCLEOTIDE SEQUENCE [LARGE SCALE GENOMIC DNA]</scope>
    <source>
        <strain evidence="2 3">NBRC:100898</strain>
    </source>
</reference>
<feature type="signal peptide" evidence="1">
    <location>
        <begin position="1"/>
        <end position="20"/>
    </location>
</feature>
<protein>
    <submittedName>
        <fullName evidence="2">T9SS type A sorting domain-containing protein</fullName>
    </submittedName>
</protein>
<dbReference type="EMBL" id="CP076133">
    <property type="protein sequence ID" value="QWG04918.1"/>
    <property type="molecule type" value="Genomic_DNA"/>
</dbReference>
<keyword evidence="3" id="KW-1185">Reference proteome</keyword>
<gene>
    <name evidence="2" type="ORF">KMW28_21075</name>
</gene>
<dbReference type="NCBIfam" id="TIGR04183">
    <property type="entry name" value="Por_Secre_tail"/>
    <property type="match status" value="1"/>
</dbReference>
<dbReference type="Proteomes" id="UP000678679">
    <property type="component" value="Chromosome 2"/>
</dbReference>
<dbReference type="AlphaFoldDB" id="A0AAX1NBJ2"/>
<feature type="chain" id="PRO_5043903624" evidence="1">
    <location>
        <begin position="21"/>
        <end position="311"/>
    </location>
</feature>
<evidence type="ECO:0000256" key="1">
    <source>
        <dbReference type="SAM" id="SignalP"/>
    </source>
</evidence>
<name>A0AAX1NBJ2_9BACT</name>